<sequence>MSTIKLMEQELYAARRELAEAERGLCENTEAARTRYARAVHEAELAERMAARMSRQRSWLDESWRLAAV</sequence>
<dbReference type="Proteomes" id="UP000028547">
    <property type="component" value="Unassembled WGS sequence"/>
</dbReference>
<dbReference type="RefSeq" id="WP_043395506.1">
    <property type="nucleotide sequence ID" value="NZ_JPMI01000101.1"/>
</dbReference>
<dbReference type="AlphaFoldDB" id="A0A084SUY9"/>
<evidence type="ECO:0000313" key="1">
    <source>
        <dbReference type="EMBL" id="KFA92274.1"/>
    </source>
</evidence>
<evidence type="ECO:0000313" key="2">
    <source>
        <dbReference type="Proteomes" id="UP000028547"/>
    </source>
</evidence>
<proteinExistence type="predicted"/>
<comment type="caution">
    <text evidence="1">The sequence shown here is derived from an EMBL/GenBank/DDBJ whole genome shotgun (WGS) entry which is preliminary data.</text>
</comment>
<dbReference type="EMBL" id="JPMI01000101">
    <property type="protein sequence ID" value="KFA92274.1"/>
    <property type="molecule type" value="Genomic_DNA"/>
</dbReference>
<accession>A0A084SUY9</accession>
<organism evidence="1 2">
    <name type="scientific">Archangium violaceum Cb vi76</name>
    <dbReference type="NCBI Taxonomy" id="1406225"/>
    <lineage>
        <taxon>Bacteria</taxon>
        <taxon>Pseudomonadati</taxon>
        <taxon>Myxococcota</taxon>
        <taxon>Myxococcia</taxon>
        <taxon>Myxococcales</taxon>
        <taxon>Cystobacterineae</taxon>
        <taxon>Archangiaceae</taxon>
        <taxon>Archangium</taxon>
    </lineage>
</organism>
<gene>
    <name evidence="1" type="ORF">Q664_16510</name>
</gene>
<protein>
    <submittedName>
        <fullName evidence="1">Uncharacterized protein</fullName>
    </submittedName>
</protein>
<name>A0A084SUY9_9BACT</name>
<reference evidence="1 2" key="1">
    <citation type="submission" date="2014-07" db="EMBL/GenBank/DDBJ databases">
        <title>Draft Genome Sequence of Gephyronic Acid Producer, Cystobacter violaceus Strain Cb vi76.</title>
        <authorList>
            <person name="Stevens D.C."/>
            <person name="Young J."/>
            <person name="Carmichael R."/>
            <person name="Tan J."/>
            <person name="Taylor R.E."/>
        </authorList>
    </citation>
    <scope>NUCLEOTIDE SEQUENCE [LARGE SCALE GENOMIC DNA]</scope>
    <source>
        <strain evidence="1 2">Cb vi76</strain>
    </source>
</reference>